<evidence type="ECO:0000259" key="14">
    <source>
        <dbReference type="PROSITE" id="PS51188"/>
    </source>
</evidence>
<keyword evidence="7 11" id="KW-0346">Stress response</keyword>
<dbReference type="PROSITE" id="PS51188">
    <property type="entry name" value="ZF_CR"/>
    <property type="match status" value="1"/>
</dbReference>
<dbReference type="InterPro" id="IPR001305">
    <property type="entry name" value="HSP_DnaJ_Cys-rich_dom"/>
</dbReference>
<dbReference type="PANTHER" id="PTHR43096:SF48">
    <property type="entry name" value="CHAPERONE PROTEIN DNAJ"/>
    <property type="match status" value="1"/>
</dbReference>
<dbReference type="InterPro" id="IPR001623">
    <property type="entry name" value="DnaJ_domain"/>
</dbReference>
<gene>
    <name evidence="11" type="primary">dnaJ</name>
    <name evidence="15" type="ORF">UW63_C0005G0012</name>
</gene>
<evidence type="ECO:0000256" key="10">
    <source>
        <dbReference type="ARBA" id="ARBA00067609"/>
    </source>
</evidence>
<evidence type="ECO:0000256" key="3">
    <source>
        <dbReference type="ARBA" id="ARBA00022723"/>
    </source>
</evidence>
<evidence type="ECO:0000259" key="13">
    <source>
        <dbReference type="PROSITE" id="PS50076"/>
    </source>
</evidence>
<dbReference type="SUPFAM" id="SSF57938">
    <property type="entry name" value="DnaJ/Hsp40 cysteine-rich domain"/>
    <property type="match status" value="1"/>
</dbReference>
<evidence type="ECO:0000256" key="1">
    <source>
        <dbReference type="ARBA" id="ARBA00022490"/>
    </source>
</evidence>
<evidence type="ECO:0000256" key="2">
    <source>
        <dbReference type="ARBA" id="ARBA00022705"/>
    </source>
</evidence>
<feature type="binding site" evidence="11">
    <location>
        <position position="203"/>
    </location>
    <ligand>
        <name>Zn(2+)</name>
        <dbReference type="ChEBI" id="CHEBI:29105"/>
        <label>2</label>
    </ligand>
</feature>
<feature type="binding site" evidence="11">
    <location>
        <position position="160"/>
    </location>
    <ligand>
        <name>Zn(2+)</name>
        <dbReference type="ChEBI" id="CHEBI:29105"/>
        <label>1</label>
    </ligand>
</feature>
<reference evidence="15 16" key="1">
    <citation type="journal article" date="2015" name="Nature">
        <title>rRNA introns, odd ribosomes, and small enigmatic genomes across a large radiation of phyla.</title>
        <authorList>
            <person name="Brown C.T."/>
            <person name="Hug L.A."/>
            <person name="Thomas B.C."/>
            <person name="Sharon I."/>
            <person name="Castelle C.J."/>
            <person name="Singh A."/>
            <person name="Wilkins M.J."/>
            <person name="Williams K.H."/>
            <person name="Banfield J.F."/>
        </authorList>
    </citation>
    <scope>NUCLEOTIDE SEQUENCE [LARGE SCALE GENOMIC DNA]</scope>
</reference>
<dbReference type="GO" id="GO:0008270">
    <property type="term" value="F:zinc ion binding"/>
    <property type="evidence" value="ECO:0007669"/>
    <property type="project" value="UniProtKB-UniRule"/>
</dbReference>
<dbReference type="AlphaFoldDB" id="A0A0G1MIT2"/>
<dbReference type="InterPro" id="IPR018253">
    <property type="entry name" value="DnaJ_domain_CS"/>
</dbReference>
<organism evidence="15 16">
    <name type="scientific">Candidatus Uhrbacteria bacterium GW2011_GWF2_44_350</name>
    <dbReference type="NCBI Taxonomy" id="1619000"/>
    <lineage>
        <taxon>Bacteria</taxon>
        <taxon>Candidatus Uhriibacteriota</taxon>
    </lineage>
</organism>
<comment type="caution">
    <text evidence="15">The sequence shown here is derived from an EMBL/GenBank/DDBJ whole genome shotgun (WGS) entry which is preliminary data.</text>
</comment>
<dbReference type="EMBL" id="LCJB01000005">
    <property type="protein sequence ID" value="KKT71909.1"/>
    <property type="molecule type" value="Genomic_DNA"/>
</dbReference>
<dbReference type="FunFam" id="2.10.230.10:FF:000002">
    <property type="entry name" value="Molecular chaperone DnaJ"/>
    <property type="match status" value="1"/>
</dbReference>
<dbReference type="InterPro" id="IPR008971">
    <property type="entry name" value="HSP40/DnaJ_pept-bd"/>
</dbReference>
<proteinExistence type="inferred from homology"/>
<evidence type="ECO:0000256" key="11">
    <source>
        <dbReference type="HAMAP-Rule" id="MF_01152"/>
    </source>
</evidence>
<dbReference type="Pfam" id="PF01556">
    <property type="entry name" value="DnaJ_C"/>
    <property type="match status" value="1"/>
</dbReference>
<evidence type="ECO:0000313" key="16">
    <source>
        <dbReference type="Proteomes" id="UP000034154"/>
    </source>
</evidence>
<sequence length="364" mass="38900">MSKDYYKTLGIEKKASAEEVKKAFRVLAHKHHPDKAGGDEAKFKEINEAYQVLGDVEKRQKYDQFGSAAFSAGGGPAYGWDGSQGFPGGGFGGFQQGGVNFDFGDIGDLGDMFGNAFGFGGGRSRGPARGRDLQTDLTLTFEESVFGVSKDIVLNRTEACEHCGGVGAEPGTKMKSCEVCGGAGYQTRVQRTILGVIQTKVACQACDGEGEVPEKRCSVCNGSGLQKNKKTLTVDVPSGVESGNTLRLHGQGEAVKGGQSGDLYIRLRVHPDSRFERLGENILSVISISFSKAALGGTVDVETVDGKVELKIPPGTQSASEFRLRGKGVQVRGRRGDHIVTVKVVTPKNLSKKQKQMLEELDLE</sequence>
<name>A0A0G1MIT2_9BACT</name>
<dbReference type="PANTHER" id="PTHR43096">
    <property type="entry name" value="DNAJ HOMOLOG 1, MITOCHONDRIAL-RELATED"/>
    <property type="match status" value="1"/>
</dbReference>
<dbReference type="InterPro" id="IPR036410">
    <property type="entry name" value="HSP_DnaJ_Cys-rich_dom_sf"/>
</dbReference>
<evidence type="ECO:0000313" key="15">
    <source>
        <dbReference type="EMBL" id="KKT71909.1"/>
    </source>
</evidence>
<dbReference type="PROSITE" id="PS50076">
    <property type="entry name" value="DNAJ_2"/>
    <property type="match status" value="1"/>
</dbReference>
<evidence type="ECO:0000256" key="12">
    <source>
        <dbReference type="PROSITE-ProRule" id="PRU00546"/>
    </source>
</evidence>
<feature type="domain" description="CR-type" evidence="14">
    <location>
        <begin position="147"/>
        <end position="229"/>
    </location>
</feature>
<evidence type="ECO:0000256" key="7">
    <source>
        <dbReference type="ARBA" id="ARBA00023016"/>
    </source>
</evidence>
<dbReference type="Proteomes" id="UP000034154">
    <property type="component" value="Unassembled WGS sequence"/>
</dbReference>
<evidence type="ECO:0000256" key="6">
    <source>
        <dbReference type="ARBA" id="ARBA00022833"/>
    </source>
</evidence>
<feature type="binding site" evidence="11">
    <location>
        <position position="220"/>
    </location>
    <ligand>
        <name>Zn(2+)</name>
        <dbReference type="ChEBI" id="CHEBI:29105"/>
        <label>1</label>
    </ligand>
</feature>
<dbReference type="HAMAP" id="MF_01152">
    <property type="entry name" value="DnaJ"/>
    <property type="match status" value="1"/>
</dbReference>
<evidence type="ECO:0000256" key="9">
    <source>
        <dbReference type="ARBA" id="ARBA00061004"/>
    </source>
</evidence>
<dbReference type="CDD" id="cd06257">
    <property type="entry name" value="DnaJ"/>
    <property type="match status" value="1"/>
</dbReference>
<dbReference type="PROSITE" id="PS00636">
    <property type="entry name" value="DNAJ_1"/>
    <property type="match status" value="1"/>
</dbReference>
<comment type="function">
    <text evidence="11">Participates actively in the response to hyperosmotic and heat shock by preventing the aggregation of stress-denatured proteins and by disaggregating proteins, also in an autonomous, DnaK-independent fashion. Unfolded proteins bind initially to DnaJ; upon interaction with the DnaJ-bound protein, DnaK hydrolyzes its bound ATP, resulting in the formation of a stable complex. GrpE releases ADP from DnaK; ATP binding to DnaK triggers the release of the substrate protein, thus completing the reaction cycle. Several rounds of ATP-dependent interactions between DnaJ, DnaK and GrpE are required for fully efficient folding. Also involved, together with DnaK and GrpE, in the DNA replication of plasmids through activation of initiation proteins.</text>
</comment>
<dbReference type="InterPro" id="IPR036869">
    <property type="entry name" value="J_dom_sf"/>
</dbReference>
<feature type="binding site" evidence="11">
    <location>
        <position position="177"/>
    </location>
    <ligand>
        <name>Zn(2+)</name>
        <dbReference type="ChEBI" id="CHEBI:29105"/>
        <label>2</label>
    </ligand>
</feature>
<accession>A0A0G1MIT2</accession>
<feature type="binding site" evidence="11">
    <location>
        <position position="180"/>
    </location>
    <ligand>
        <name>Zn(2+)</name>
        <dbReference type="ChEBI" id="CHEBI:29105"/>
        <label>2</label>
    </ligand>
</feature>
<dbReference type="GO" id="GO:0051082">
    <property type="term" value="F:unfolded protein binding"/>
    <property type="evidence" value="ECO:0007669"/>
    <property type="project" value="UniProtKB-UniRule"/>
</dbReference>
<dbReference type="PRINTS" id="PR00625">
    <property type="entry name" value="JDOMAIN"/>
</dbReference>
<dbReference type="Gene3D" id="2.60.260.20">
    <property type="entry name" value="Urease metallochaperone UreE, N-terminal domain"/>
    <property type="match status" value="2"/>
</dbReference>
<dbReference type="GO" id="GO:0005737">
    <property type="term" value="C:cytoplasm"/>
    <property type="evidence" value="ECO:0007669"/>
    <property type="project" value="UniProtKB-SubCell"/>
</dbReference>
<evidence type="ECO:0000256" key="8">
    <source>
        <dbReference type="ARBA" id="ARBA00023186"/>
    </source>
</evidence>
<dbReference type="PATRIC" id="fig|1619000.3.peg.120"/>
<keyword evidence="6 11" id="KW-0862">Zinc</keyword>
<protein>
    <recommendedName>
        <fullName evidence="10 11">Chaperone protein DnaJ</fullName>
    </recommendedName>
</protein>
<dbReference type="NCBIfam" id="TIGR02349">
    <property type="entry name" value="DnaJ_bact"/>
    <property type="match status" value="1"/>
</dbReference>
<comment type="similarity">
    <text evidence="9 11">Belongs to the DnaJ family.</text>
</comment>
<dbReference type="Gene3D" id="1.10.287.110">
    <property type="entry name" value="DnaJ domain"/>
    <property type="match status" value="1"/>
</dbReference>
<keyword evidence="2 11" id="KW-0235">DNA replication</keyword>
<feature type="domain" description="J" evidence="13">
    <location>
        <begin position="4"/>
        <end position="66"/>
    </location>
</feature>
<dbReference type="GO" id="GO:0031072">
    <property type="term" value="F:heat shock protein binding"/>
    <property type="evidence" value="ECO:0007669"/>
    <property type="project" value="InterPro"/>
</dbReference>
<feature type="binding site" evidence="11">
    <location>
        <position position="163"/>
    </location>
    <ligand>
        <name>Zn(2+)</name>
        <dbReference type="ChEBI" id="CHEBI:29105"/>
        <label>1</label>
    </ligand>
</feature>
<keyword evidence="5 11" id="KW-0863">Zinc-finger</keyword>
<keyword evidence="4 11" id="KW-0677">Repeat</keyword>
<dbReference type="GO" id="GO:0005524">
    <property type="term" value="F:ATP binding"/>
    <property type="evidence" value="ECO:0007669"/>
    <property type="project" value="InterPro"/>
</dbReference>
<feature type="binding site" evidence="11">
    <location>
        <position position="217"/>
    </location>
    <ligand>
        <name>Zn(2+)</name>
        <dbReference type="ChEBI" id="CHEBI:29105"/>
        <label>1</label>
    </ligand>
</feature>
<dbReference type="SUPFAM" id="SSF49493">
    <property type="entry name" value="HSP40/DnaJ peptide-binding domain"/>
    <property type="match status" value="2"/>
</dbReference>
<comment type="subcellular location">
    <subcellularLocation>
        <location evidence="11">Cytoplasm</location>
    </subcellularLocation>
</comment>
<dbReference type="GO" id="GO:0009408">
    <property type="term" value="P:response to heat"/>
    <property type="evidence" value="ECO:0007669"/>
    <property type="project" value="InterPro"/>
</dbReference>
<dbReference type="GO" id="GO:0006260">
    <property type="term" value="P:DNA replication"/>
    <property type="evidence" value="ECO:0007669"/>
    <property type="project" value="UniProtKB-KW"/>
</dbReference>
<dbReference type="Gene3D" id="2.10.230.10">
    <property type="entry name" value="Heat shock protein DnaJ, cysteine-rich domain"/>
    <property type="match status" value="1"/>
</dbReference>
<dbReference type="InterPro" id="IPR002939">
    <property type="entry name" value="DnaJ_C"/>
</dbReference>
<dbReference type="SUPFAM" id="SSF46565">
    <property type="entry name" value="Chaperone J-domain"/>
    <property type="match status" value="1"/>
</dbReference>
<dbReference type="Pfam" id="PF00684">
    <property type="entry name" value="DnaJ_CXXCXGXG"/>
    <property type="match status" value="1"/>
</dbReference>
<dbReference type="InterPro" id="IPR012724">
    <property type="entry name" value="DnaJ"/>
</dbReference>
<dbReference type="SMART" id="SM00271">
    <property type="entry name" value="DnaJ"/>
    <property type="match status" value="1"/>
</dbReference>
<comment type="subunit">
    <text evidence="11">Homodimer.</text>
</comment>
<comment type="domain">
    <text evidence="11">The J domain is necessary and sufficient to stimulate DnaK ATPase activity. Zinc center 1 plays an important role in the autonomous, DnaK-independent chaperone activity of DnaJ. Zinc center 2 is essential for interaction with DnaK and for DnaJ activity.</text>
</comment>
<dbReference type="NCBIfam" id="NF008035">
    <property type="entry name" value="PRK10767.1"/>
    <property type="match status" value="1"/>
</dbReference>
<keyword evidence="1 11" id="KW-0963">Cytoplasm</keyword>
<feature type="repeat" description="CXXCXGXG motif" evidence="11">
    <location>
        <begin position="177"/>
        <end position="184"/>
    </location>
</feature>
<feature type="binding site" evidence="11">
    <location>
        <position position="206"/>
    </location>
    <ligand>
        <name>Zn(2+)</name>
        <dbReference type="ChEBI" id="CHEBI:29105"/>
        <label>2</label>
    </ligand>
</feature>
<dbReference type="GO" id="GO:0042026">
    <property type="term" value="P:protein refolding"/>
    <property type="evidence" value="ECO:0007669"/>
    <property type="project" value="TreeGrafter"/>
</dbReference>
<comment type="cofactor">
    <cofactor evidence="11">
        <name>Zn(2+)</name>
        <dbReference type="ChEBI" id="CHEBI:29105"/>
    </cofactor>
    <text evidence="11">Binds 2 Zn(2+) ions per monomer.</text>
</comment>
<dbReference type="Pfam" id="PF00226">
    <property type="entry name" value="DnaJ"/>
    <property type="match status" value="1"/>
</dbReference>
<keyword evidence="8 11" id="KW-0143">Chaperone</keyword>
<dbReference type="CDD" id="cd10747">
    <property type="entry name" value="DnaJ_C"/>
    <property type="match status" value="1"/>
</dbReference>
<feature type="repeat" description="CXXCXGXG motif" evidence="11">
    <location>
        <begin position="160"/>
        <end position="167"/>
    </location>
</feature>
<evidence type="ECO:0000256" key="4">
    <source>
        <dbReference type="ARBA" id="ARBA00022737"/>
    </source>
</evidence>
<feature type="repeat" description="CXXCXGXG motif" evidence="11">
    <location>
        <begin position="203"/>
        <end position="210"/>
    </location>
</feature>
<dbReference type="FunFam" id="2.60.260.20:FF:000005">
    <property type="entry name" value="Chaperone protein dnaJ 1, mitochondrial"/>
    <property type="match status" value="1"/>
</dbReference>
<feature type="repeat" description="CXXCXGXG motif" evidence="11">
    <location>
        <begin position="217"/>
        <end position="224"/>
    </location>
</feature>
<dbReference type="CDD" id="cd10719">
    <property type="entry name" value="DnaJ_zf"/>
    <property type="match status" value="1"/>
</dbReference>
<feature type="zinc finger region" description="CR-type" evidence="12">
    <location>
        <begin position="147"/>
        <end position="229"/>
    </location>
</feature>
<keyword evidence="3 11" id="KW-0479">Metal-binding</keyword>
<evidence type="ECO:0000256" key="5">
    <source>
        <dbReference type="ARBA" id="ARBA00022771"/>
    </source>
</evidence>